<evidence type="ECO:0000313" key="2">
    <source>
        <dbReference type="Proteomes" id="UP001223501"/>
    </source>
</evidence>
<proteinExistence type="predicted"/>
<evidence type="ECO:0008006" key="3">
    <source>
        <dbReference type="Google" id="ProtNLM"/>
    </source>
</evidence>
<gene>
    <name evidence="1" type="ORF">OBA43_09515</name>
</gene>
<organism evidence="1 2">
    <name type="scientific">Empedobacter falsenii</name>
    <dbReference type="NCBI Taxonomy" id="343874"/>
    <lineage>
        <taxon>Bacteria</taxon>
        <taxon>Pseudomonadati</taxon>
        <taxon>Bacteroidota</taxon>
        <taxon>Flavobacteriia</taxon>
        <taxon>Flavobacteriales</taxon>
        <taxon>Weeksellaceae</taxon>
        <taxon>Empedobacter</taxon>
    </lineage>
</organism>
<reference evidence="1 2" key="1">
    <citation type="submission" date="2022-09" db="EMBL/GenBank/DDBJ databases">
        <title>Whole genome sequencing analysis of tet(X)-positive Empedobacter falsenii YWS9-3.</title>
        <authorList>
            <person name="Chen C."/>
            <person name="Lv Y.-L."/>
        </authorList>
    </citation>
    <scope>NUCLEOTIDE SEQUENCE [LARGE SCALE GENOMIC DNA]</scope>
    <source>
        <strain evidence="1 2">YWS9-3_T</strain>
    </source>
</reference>
<evidence type="ECO:0000313" key="1">
    <source>
        <dbReference type="EMBL" id="WIH96507.1"/>
    </source>
</evidence>
<keyword evidence="2" id="KW-1185">Reference proteome</keyword>
<accession>A0ABY8V5T6</accession>
<dbReference type="EMBL" id="CP106831">
    <property type="protein sequence ID" value="WIH96507.1"/>
    <property type="molecule type" value="Genomic_DNA"/>
</dbReference>
<sequence length="228" mass="26802">MKHYKNIKYLIQNGLIDLGLRQVKRRAKELFSVSDPSVKFNKNSKNINEYLIDLNFLEKFQRKRAPKKTVSKPISEKNNSEVKREIQNPYKTNISINIKSDDVAKFGNYDYDYNDFIARTIFKKLGMDLYYVIEKEEKNVNHFHLHLGLKRGNLSIGEIRKKIEELLYNHFYISDEIFTDSSGCQRTIIYVEEMISDYANRNYIGKGVDRLGGIIPTFLTVKKRLNVT</sequence>
<dbReference type="Proteomes" id="UP001223501">
    <property type="component" value="Chromosome"/>
</dbReference>
<protein>
    <recommendedName>
        <fullName evidence="3">Inovirus Gp2 family protein</fullName>
    </recommendedName>
</protein>
<dbReference type="RefSeq" id="WP_284583072.1">
    <property type="nucleotide sequence ID" value="NZ_CP106831.1"/>
</dbReference>
<name>A0ABY8V5T6_9FLAO</name>